<dbReference type="FunFam" id="3.30.160.60:FF:001119">
    <property type="entry name" value="zinc finger protein 408"/>
    <property type="match status" value="1"/>
</dbReference>
<dbReference type="OrthoDB" id="6077919at2759"/>
<reference evidence="15" key="2">
    <citation type="submission" date="2025-09" db="UniProtKB">
        <authorList>
            <consortium name="Ensembl"/>
        </authorList>
    </citation>
    <scope>IDENTIFICATION</scope>
</reference>
<comment type="similarity">
    <text evidence="3">Belongs to the krueppel C2H2-type zinc-finger protein family.</text>
</comment>
<feature type="domain" description="C2H2-type" evidence="14">
    <location>
        <begin position="350"/>
        <end position="378"/>
    </location>
</feature>
<evidence type="ECO:0000256" key="10">
    <source>
        <dbReference type="ARBA" id="ARBA00023163"/>
    </source>
</evidence>
<keyword evidence="9" id="KW-0238">DNA-binding</keyword>
<evidence type="ECO:0000259" key="14">
    <source>
        <dbReference type="PROSITE" id="PS50157"/>
    </source>
</evidence>
<feature type="domain" description="C2H2-type" evidence="14">
    <location>
        <begin position="238"/>
        <end position="265"/>
    </location>
</feature>
<comment type="function">
    <text evidence="1">May be involved in transcriptional regulation.</text>
</comment>
<accession>A0A8C2WHA3</accession>
<dbReference type="GeneTree" id="ENSGT01030000234576"/>
<dbReference type="GeneID" id="117736637"/>
<evidence type="ECO:0000313" key="15">
    <source>
        <dbReference type="Ensembl" id="ENSCLMP00005002362.1"/>
    </source>
</evidence>
<dbReference type="FunFam" id="3.30.160.60:FF:001134">
    <property type="entry name" value="Zinc finger protein 70"/>
    <property type="match status" value="1"/>
</dbReference>
<dbReference type="SUPFAM" id="SSF57667">
    <property type="entry name" value="beta-beta-alpha zinc fingers"/>
    <property type="match status" value="4"/>
</dbReference>
<dbReference type="AlphaFoldDB" id="A0A8C2WHA3"/>
<feature type="compositionally biased region" description="Polar residues" evidence="13">
    <location>
        <begin position="168"/>
        <end position="182"/>
    </location>
</feature>
<reference evidence="15" key="1">
    <citation type="submission" date="2025-08" db="UniProtKB">
        <authorList>
            <consortium name="Ensembl"/>
        </authorList>
    </citation>
    <scope>IDENTIFICATION</scope>
</reference>
<dbReference type="Pfam" id="PF00096">
    <property type="entry name" value="zf-C2H2"/>
    <property type="match status" value="6"/>
</dbReference>
<dbReference type="GO" id="GO:0000122">
    <property type="term" value="P:negative regulation of transcription by RNA polymerase II"/>
    <property type="evidence" value="ECO:0007669"/>
    <property type="project" value="UniProtKB-ARBA"/>
</dbReference>
<dbReference type="PROSITE" id="PS00028">
    <property type="entry name" value="ZINC_FINGER_C2H2_1"/>
    <property type="match status" value="6"/>
</dbReference>
<feature type="domain" description="C2H2-type" evidence="14">
    <location>
        <begin position="266"/>
        <end position="293"/>
    </location>
</feature>
<feature type="domain" description="C2H2-type" evidence="14">
    <location>
        <begin position="294"/>
        <end position="321"/>
    </location>
</feature>
<feature type="compositionally biased region" description="Basic and acidic residues" evidence="13">
    <location>
        <begin position="152"/>
        <end position="167"/>
    </location>
</feature>
<evidence type="ECO:0000256" key="3">
    <source>
        <dbReference type="ARBA" id="ARBA00006991"/>
    </source>
</evidence>
<dbReference type="GO" id="GO:0008270">
    <property type="term" value="F:zinc ion binding"/>
    <property type="evidence" value="ECO:0007669"/>
    <property type="project" value="UniProtKB-KW"/>
</dbReference>
<dbReference type="PROSITE" id="PS50157">
    <property type="entry name" value="ZINC_FINGER_C2H2_2"/>
    <property type="match status" value="6"/>
</dbReference>
<feature type="domain" description="C2H2-type" evidence="14">
    <location>
        <begin position="322"/>
        <end position="349"/>
    </location>
</feature>
<proteinExistence type="inferred from homology"/>
<dbReference type="FunFam" id="3.30.160.60:FF:000097">
    <property type="entry name" value="Zinc finger protein"/>
    <property type="match status" value="1"/>
</dbReference>
<evidence type="ECO:0000313" key="16">
    <source>
        <dbReference type="Proteomes" id="UP000694565"/>
    </source>
</evidence>
<dbReference type="FunFam" id="3.30.160.60:FF:001465">
    <property type="entry name" value="Zinc finger protein 560"/>
    <property type="match status" value="1"/>
</dbReference>
<evidence type="ECO:0000256" key="13">
    <source>
        <dbReference type="SAM" id="MobiDB-lite"/>
    </source>
</evidence>
<dbReference type="InterPro" id="IPR036236">
    <property type="entry name" value="Znf_C2H2_sf"/>
</dbReference>
<dbReference type="Ensembl" id="ENSCLMT00005002470.1">
    <property type="protein sequence ID" value="ENSCLMP00005002362.1"/>
    <property type="gene ID" value="ENSCLMG00005001197.1"/>
</dbReference>
<evidence type="ECO:0000256" key="7">
    <source>
        <dbReference type="ARBA" id="ARBA00022833"/>
    </source>
</evidence>
<dbReference type="Proteomes" id="UP000694565">
    <property type="component" value="Unplaced"/>
</dbReference>
<dbReference type="InterPro" id="IPR013087">
    <property type="entry name" value="Znf_C2H2_type"/>
</dbReference>
<evidence type="ECO:0000256" key="9">
    <source>
        <dbReference type="ARBA" id="ARBA00023125"/>
    </source>
</evidence>
<keyword evidence="11" id="KW-0539">Nucleus</keyword>
<sequence length="378" mass="43730">MSSVENMRKFVNERLTAAAEEIFGFWEKAIVEYEEEVDRQRRLLDIVWKPVIKLRKIEQHVSQEEEEEEVLCEQQLCIQERSSSLDQEDSEPPQIKEEQEELCTSQEGEQLELKQETETFMLTPTCEETDHSEPEPTRDHQLLSYFSHVTESPDRIGSEHEHLESTRNAEQNPKNQHQQSRNRVNKVHNPEASIVYNTHAGKKTVQCAMCNKTFQFKSRLLKHMIVHTGERPRLHRSLKCDTCGKAFIYQSCLLVHLRTHSGKKPYSCQTCGKGFTQKSSLKSHIIIHTGEKPYSCQTCGKGFAQTSALKTHITLHTGEKPYSCKTCGKDFRLSGNLTVHMRIHTGEKPFTCLLCGKMFRHSSDRSLHMRRIHNVLKP</sequence>
<dbReference type="FunFam" id="3.30.160.60:FF:000478">
    <property type="entry name" value="Zinc finger protein 133"/>
    <property type="match status" value="1"/>
</dbReference>
<keyword evidence="8" id="KW-0805">Transcription regulation</keyword>
<keyword evidence="10" id="KW-0804">Transcription</keyword>
<gene>
    <name evidence="15" type="primary">LOC117736637</name>
</gene>
<keyword evidence="6 12" id="KW-0863">Zinc-finger</keyword>
<keyword evidence="7" id="KW-0862">Zinc</keyword>
<keyword evidence="5" id="KW-0677">Repeat</keyword>
<evidence type="ECO:0000256" key="5">
    <source>
        <dbReference type="ARBA" id="ARBA00022737"/>
    </source>
</evidence>
<protein>
    <recommendedName>
        <fullName evidence="14">C2H2-type domain-containing protein</fullName>
    </recommendedName>
</protein>
<keyword evidence="16" id="KW-1185">Reference proteome</keyword>
<organism evidence="15 16">
    <name type="scientific">Cyclopterus lumpus</name>
    <name type="common">Lumpsucker</name>
    <dbReference type="NCBI Taxonomy" id="8103"/>
    <lineage>
        <taxon>Eukaryota</taxon>
        <taxon>Metazoa</taxon>
        <taxon>Chordata</taxon>
        <taxon>Craniata</taxon>
        <taxon>Vertebrata</taxon>
        <taxon>Euteleostomi</taxon>
        <taxon>Actinopterygii</taxon>
        <taxon>Neopterygii</taxon>
        <taxon>Teleostei</taxon>
        <taxon>Neoteleostei</taxon>
        <taxon>Acanthomorphata</taxon>
        <taxon>Eupercaria</taxon>
        <taxon>Perciformes</taxon>
        <taxon>Cottioidei</taxon>
        <taxon>Cottales</taxon>
        <taxon>Cyclopteridae</taxon>
        <taxon>Cyclopterus</taxon>
    </lineage>
</organism>
<feature type="domain" description="C2H2-type" evidence="14">
    <location>
        <begin position="205"/>
        <end position="232"/>
    </location>
</feature>
<dbReference type="KEGG" id="clum:117736637"/>
<dbReference type="GO" id="GO:0005634">
    <property type="term" value="C:nucleus"/>
    <property type="evidence" value="ECO:0007669"/>
    <property type="project" value="UniProtKB-SubCell"/>
</dbReference>
<dbReference type="PANTHER" id="PTHR14196:SF12">
    <property type="entry name" value="ZINC FINGER PROTEIN 208-LIKE"/>
    <property type="match status" value="1"/>
</dbReference>
<dbReference type="SMART" id="SM00355">
    <property type="entry name" value="ZnF_C2H2"/>
    <property type="match status" value="6"/>
</dbReference>
<evidence type="ECO:0000256" key="6">
    <source>
        <dbReference type="ARBA" id="ARBA00022771"/>
    </source>
</evidence>
<dbReference type="InterPro" id="IPR050717">
    <property type="entry name" value="C2H2-ZF_Transcription_Reg"/>
</dbReference>
<comment type="subcellular location">
    <subcellularLocation>
        <location evidence="2">Nucleus</location>
    </subcellularLocation>
</comment>
<dbReference type="Gene3D" id="3.30.160.60">
    <property type="entry name" value="Classic Zinc Finger"/>
    <property type="match status" value="6"/>
</dbReference>
<name>A0A8C2WHA3_CYCLU</name>
<dbReference type="GO" id="GO:0000977">
    <property type="term" value="F:RNA polymerase II transcription regulatory region sequence-specific DNA binding"/>
    <property type="evidence" value="ECO:0007669"/>
    <property type="project" value="TreeGrafter"/>
</dbReference>
<dbReference type="RefSeq" id="XP_034397985.1">
    <property type="nucleotide sequence ID" value="XM_034542094.1"/>
</dbReference>
<evidence type="ECO:0000256" key="12">
    <source>
        <dbReference type="PROSITE-ProRule" id="PRU00042"/>
    </source>
</evidence>
<dbReference type="PANTHER" id="PTHR14196">
    <property type="entry name" value="ODD-SKIPPED - RELATED"/>
    <property type="match status" value="1"/>
</dbReference>
<evidence type="ECO:0000256" key="8">
    <source>
        <dbReference type="ARBA" id="ARBA00023015"/>
    </source>
</evidence>
<feature type="region of interest" description="Disordered" evidence="13">
    <location>
        <begin position="152"/>
        <end position="186"/>
    </location>
</feature>
<evidence type="ECO:0000256" key="4">
    <source>
        <dbReference type="ARBA" id="ARBA00022723"/>
    </source>
</evidence>
<evidence type="ECO:0000256" key="2">
    <source>
        <dbReference type="ARBA" id="ARBA00004123"/>
    </source>
</evidence>
<evidence type="ECO:0000256" key="1">
    <source>
        <dbReference type="ARBA" id="ARBA00003767"/>
    </source>
</evidence>
<feature type="region of interest" description="Disordered" evidence="13">
    <location>
        <begin position="81"/>
        <end position="108"/>
    </location>
</feature>
<keyword evidence="4" id="KW-0479">Metal-binding</keyword>
<evidence type="ECO:0000256" key="11">
    <source>
        <dbReference type="ARBA" id="ARBA00023242"/>
    </source>
</evidence>
<dbReference type="GO" id="GO:0000981">
    <property type="term" value="F:DNA-binding transcription factor activity, RNA polymerase II-specific"/>
    <property type="evidence" value="ECO:0007669"/>
    <property type="project" value="TreeGrafter"/>
</dbReference>